<keyword evidence="1" id="KW-1133">Transmembrane helix</keyword>
<organism evidence="2 3">
    <name type="scientific">Dysgonomonas alginatilytica</name>
    <dbReference type="NCBI Taxonomy" id="1605892"/>
    <lineage>
        <taxon>Bacteria</taxon>
        <taxon>Pseudomonadati</taxon>
        <taxon>Bacteroidota</taxon>
        <taxon>Bacteroidia</taxon>
        <taxon>Bacteroidales</taxon>
        <taxon>Dysgonomonadaceae</taxon>
        <taxon>Dysgonomonas</taxon>
    </lineage>
</organism>
<dbReference type="EMBL" id="QICL01000003">
    <property type="protein sequence ID" value="PXV67486.1"/>
    <property type="molecule type" value="Genomic_DNA"/>
</dbReference>
<comment type="caution">
    <text evidence="2">The sequence shown here is derived from an EMBL/GenBank/DDBJ whole genome shotgun (WGS) entry which is preliminary data.</text>
</comment>
<gene>
    <name evidence="2" type="ORF">CLV62_103159</name>
</gene>
<sequence length="157" mass="17383">MENNYSTQESDQKSLELTDLSFDFLKETAKWAKFLSILGFIGIALMVIFAIFIGVFLSMLSASFTQSSPFAVAPGLFSLIYLVLAALYACPVYFLYKFSINTRDALNARNSDLLTEGLRYLKSHYKFIGIMMIVLFALYIVVIIGAIVVGIAAATLS</sequence>
<keyword evidence="3" id="KW-1185">Reference proteome</keyword>
<dbReference type="AlphaFoldDB" id="A0A2V3PRT2"/>
<feature type="transmembrane region" description="Helical" evidence="1">
    <location>
        <begin position="72"/>
        <end position="96"/>
    </location>
</feature>
<keyword evidence="1" id="KW-0812">Transmembrane</keyword>
<evidence type="ECO:0000313" key="3">
    <source>
        <dbReference type="Proteomes" id="UP000247973"/>
    </source>
</evidence>
<accession>A0A2V3PRT2</accession>
<dbReference type="RefSeq" id="WP_110309635.1">
    <property type="nucleotide sequence ID" value="NZ_QICL01000003.1"/>
</dbReference>
<evidence type="ECO:0000256" key="1">
    <source>
        <dbReference type="SAM" id="Phobius"/>
    </source>
</evidence>
<evidence type="ECO:0008006" key="4">
    <source>
        <dbReference type="Google" id="ProtNLM"/>
    </source>
</evidence>
<feature type="transmembrane region" description="Helical" evidence="1">
    <location>
        <begin position="34"/>
        <end position="60"/>
    </location>
</feature>
<feature type="transmembrane region" description="Helical" evidence="1">
    <location>
        <begin position="127"/>
        <end position="154"/>
    </location>
</feature>
<keyword evidence="1" id="KW-0472">Membrane</keyword>
<proteinExistence type="predicted"/>
<reference evidence="2 3" key="1">
    <citation type="submission" date="2018-03" db="EMBL/GenBank/DDBJ databases">
        <title>Genomic Encyclopedia of Archaeal and Bacterial Type Strains, Phase II (KMG-II): from individual species to whole genera.</title>
        <authorList>
            <person name="Goeker M."/>
        </authorList>
    </citation>
    <scope>NUCLEOTIDE SEQUENCE [LARGE SCALE GENOMIC DNA]</scope>
    <source>
        <strain evidence="2 3">DSM 100214</strain>
    </source>
</reference>
<dbReference type="OrthoDB" id="1121797at2"/>
<name>A0A2V3PRT2_9BACT</name>
<dbReference type="Proteomes" id="UP000247973">
    <property type="component" value="Unassembled WGS sequence"/>
</dbReference>
<protein>
    <recommendedName>
        <fullName evidence="4">DUF5362 domain-containing protein</fullName>
    </recommendedName>
</protein>
<evidence type="ECO:0000313" key="2">
    <source>
        <dbReference type="EMBL" id="PXV67486.1"/>
    </source>
</evidence>